<evidence type="ECO:0000313" key="3">
    <source>
        <dbReference type="Proteomes" id="UP001156627"/>
    </source>
</evidence>
<protein>
    <recommendedName>
        <fullName evidence="1">Glycosyl transferase family 1 domain-containing protein</fullName>
    </recommendedName>
</protein>
<dbReference type="SUPFAM" id="SSF53756">
    <property type="entry name" value="UDP-Glycosyltransferase/glycogen phosphorylase"/>
    <property type="match status" value="1"/>
</dbReference>
<evidence type="ECO:0000259" key="1">
    <source>
        <dbReference type="Pfam" id="PF00534"/>
    </source>
</evidence>
<organism evidence="2 3">
    <name type="scientific">Dyella flagellata</name>
    <dbReference type="NCBI Taxonomy" id="1867833"/>
    <lineage>
        <taxon>Bacteria</taxon>
        <taxon>Pseudomonadati</taxon>
        <taxon>Pseudomonadota</taxon>
        <taxon>Gammaproteobacteria</taxon>
        <taxon>Lysobacterales</taxon>
        <taxon>Rhodanobacteraceae</taxon>
        <taxon>Dyella</taxon>
    </lineage>
</organism>
<reference evidence="3" key="1">
    <citation type="journal article" date="2019" name="Int. J. Syst. Evol. Microbiol.">
        <title>The Global Catalogue of Microorganisms (GCM) 10K type strain sequencing project: providing services to taxonomists for standard genome sequencing and annotation.</title>
        <authorList>
            <consortium name="The Broad Institute Genomics Platform"/>
            <consortium name="The Broad Institute Genome Sequencing Center for Infectious Disease"/>
            <person name="Wu L."/>
            <person name="Ma J."/>
        </authorList>
    </citation>
    <scope>NUCLEOTIDE SEQUENCE [LARGE SCALE GENOMIC DNA]</scope>
    <source>
        <strain evidence="3">NBRC 111981</strain>
    </source>
</reference>
<sequence>MGFPVFHCSNDAAGILDAAHRARADIIFPTVLPLGRRGPPRVGYIPDFQHRRLSHLFSARTIRKRDRLYAQIAKDADAIFIYSRAGAADATEFLGVPPDRLMALPFTPYVQPWWFEPSIEETIDRYAITSPYFLICNHFWTHKDHATALRAFASLVEQRKDQPIQLILTGDPIDHRAPDHYAKLIALTRDLGIDSRTRFLGLVPKPDQLALMRGCRAVIQPTLFEGGPGGGAVNLAIGLGVPAIVSDIPVNTEIDIDDVIFFRAGNAHSLTEKMIQVLDDAPPISTPSELLQISEQRLTTLGAGIVNHLKRLVT</sequence>
<dbReference type="PANTHER" id="PTHR46401">
    <property type="entry name" value="GLYCOSYLTRANSFERASE WBBK-RELATED"/>
    <property type="match status" value="1"/>
</dbReference>
<proteinExistence type="predicted"/>
<dbReference type="Proteomes" id="UP001156627">
    <property type="component" value="Unassembled WGS sequence"/>
</dbReference>
<dbReference type="EMBL" id="BSOA01000018">
    <property type="protein sequence ID" value="GLQ88531.1"/>
    <property type="molecule type" value="Genomic_DNA"/>
</dbReference>
<dbReference type="InterPro" id="IPR001296">
    <property type="entry name" value="Glyco_trans_1"/>
</dbReference>
<keyword evidence="3" id="KW-1185">Reference proteome</keyword>
<feature type="domain" description="Glycosyl transferase family 1" evidence="1">
    <location>
        <begin position="129"/>
        <end position="281"/>
    </location>
</feature>
<name>A0ABQ5XBH5_9GAMM</name>
<evidence type="ECO:0000313" key="2">
    <source>
        <dbReference type="EMBL" id="GLQ88531.1"/>
    </source>
</evidence>
<accession>A0ABQ5XBH5</accession>
<comment type="caution">
    <text evidence="2">The sequence shown here is derived from an EMBL/GenBank/DDBJ whole genome shotgun (WGS) entry which is preliminary data.</text>
</comment>
<dbReference type="Gene3D" id="3.40.50.2000">
    <property type="entry name" value="Glycogen Phosphorylase B"/>
    <property type="match status" value="1"/>
</dbReference>
<gene>
    <name evidence="2" type="ORF">GCM10007898_21010</name>
</gene>
<dbReference type="PANTHER" id="PTHR46401:SF8">
    <property type="entry name" value="BLL6006 PROTEIN"/>
    <property type="match status" value="1"/>
</dbReference>
<dbReference type="Pfam" id="PF00534">
    <property type="entry name" value="Glycos_transf_1"/>
    <property type="match status" value="1"/>
</dbReference>